<dbReference type="InterPro" id="IPR001245">
    <property type="entry name" value="Ser-Thr/Tyr_kinase_cat_dom"/>
</dbReference>
<protein>
    <recommendedName>
        <fullName evidence="3">Protein kinase domain-containing protein</fullName>
    </recommendedName>
</protein>
<feature type="non-terminal residue" evidence="4">
    <location>
        <position position="886"/>
    </location>
</feature>
<comment type="caution">
    <text evidence="4">The sequence shown here is derived from an EMBL/GenBank/DDBJ whole genome shotgun (WGS) entry which is preliminary data.</text>
</comment>
<gene>
    <name evidence="4" type="ORF">GSLYS_00011337001</name>
</gene>
<dbReference type="InterPro" id="IPR050198">
    <property type="entry name" value="Non-receptor_tyrosine_kinases"/>
</dbReference>
<keyword evidence="1" id="KW-0547">Nucleotide-binding</keyword>
<accession>A0AAV2HVD0</accession>
<dbReference type="InterPro" id="IPR000719">
    <property type="entry name" value="Prot_kinase_dom"/>
</dbReference>
<dbReference type="AlphaFoldDB" id="A0AAV2HVD0"/>
<keyword evidence="2" id="KW-0067">ATP-binding</keyword>
<evidence type="ECO:0000313" key="5">
    <source>
        <dbReference type="Proteomes" id="UP001497497"/>
    </source>
</evidence>
<dbReference type="PROSITE" id="PS50011">
    <property type="entry name" value="PROTEIN_KINASE_DOM"/>
    <property type="match status" value="1"/>
</dbReference>
<feature type="domain" description="Protein kinase" evidence="3">
    <location>
        <begin position="595"/>
        <end position="857"/>
    </location>
</feature>
<dbReference type="SUPFAM" id="SSF56112">
    <property type="entry name" value="Protein kinase-like (PK-like)"/>
    <property type="match status" value="1"/>
</dbReference>
<evidence type="ECO:0000256" key="1">
    <source>
        <dbReference type="ARBA" id="ARBA00022741"/>
    </source>
</evidence>
<dbReference type="InterPro" id="IPR011009">
    <property type="entry name" value="Kinase-like_dom_sf"/>
</dbReference>
<dbReference type="Gene3D" id="1.10.510.10">
    <property type="entry name" value="Transferase(Phosphotransferase) domain 1"/>
    <property type="match status" value="1"/>
</dbReference>
<reference evidence="4 5" key="1">
    <citation type="submission" date="2024-04" db="EMBL/GenBank/DDBJ databases">
        <authorList>
            <consortium name="Genoscope - CEA"/>
            <person name="William W."/>
        </authorList>
    </citation>
    <scope>NUCLEOTIDE SEQUENCE [LARGE SCALE GENOMIC DNA]</scope>
</reference>
<evidence type="ECO:0000256" key="2">
    <source>
        <dbReference type="ARBA" id="ARBA00022840"/>
    </source>
</evidence>
<dbReference type="GO" id="GO:0004672">
    <property type="term" value="F:protein kinase activity"/>
    <property type="evidence" value="ECO:0007669"/>
    <property type="project" value="InterPro"/>
</dbReference>
<dbReference type="Proteomes" id="UP001497497">
    <property type="component" value="Unassembled WGS sequence"/>
</dbReference>
<keyword evidence="5" id="KW-1185">Reference proteome</keyword>
<dbReference type="EMBL" id="CAXITT010000261">
    <property type="protein sequence ID" value="CAL1537424.1"/>
    <property type="molecule type" value="Genomic_DNA"/>
</dbReference>
<sequence>MSYDQIHRVSVHIPPCDNPVCQKSLLKLVDLLQNDYCTCYHEYKLNGPYCLWFEEIFLDATVTIIHKCLQFWKKIEPCWGIFEGRNNEGKVICVDLCNDAPGTFESSISLQTFFLKYTTPVVRCDEDFANFISKVKSCLDEKLPKPELPAPITRVHSSQDSATPTWLEQKEQSYYNFASKDDTDVIRIFEDCPCKNESMYSDGEIDQPLRCFPDIFGALNTSDLLVSNNCFGVSTGHACFKFSSDVSTAIQIQRYINSFKHNEETFVTNCIHCLQKVLPALYAHRSYLGLLIVAVCDLSMLQDRALSLLEVLMFMCPIKHSSLMHNMKTMLKENLQKRNSSVKQKQQQMITRRLANIYMMIQCEMITSCPGQQPVSCCHLREGQLSLDLGNIFWCNLDTFQKRGEREMCQCDCVQQILADVISAHDAIPKVNDIMKEKLSTQLAVVFGCLRKIFCTNDKATVTYLKKFISLKAGKKELHVMCTTMILNGFIHFLSHGLKNSMHKDIRDLCSEAMSVIKILSKKDIQEGDSSMLQMLMFDRTPAIRQGIINCFKEKNLYSDYLQLLLLNEVQRLLIPLFTSHGKPIKKTAEDQWLMVSGSFNGKNVVAFIHEPTEENHFHKIKTKFTAKEDLVHVRQAKILQKLQHQNITTIFAYRLYRIPQFYILEECMEDNLQTALKNRRENNNMLTQSTLISYLADIAAALGYCHEMNIVHRNLTTASVFIVGGNTAKLSDFTLALHLENKESVCVEDNLPLPTRWTSPESLRDCIFSRSSDVWMFGHLIYEMLTHGVLPYSHLNLSDLELALHTITGSVTLSQECEACIKKNHWETIVQCVNLNPNLRLSSKELQCIMESHRDSCSAVTDSRIKTRYPDLTMGFRLSSSNHKK</sequence>
<dbReference type="Pfam" id="PF07714">
    <property type="entry name" value="PK_Tyr_Ser-Thr"/>
    <property type="match status" value="1"/>
</dbReference>
<proteinExistence type="predicted"/>
<dbReference type="GO" id="GO:0005524">
    <property type="term" value="F:ATP binding"/>
    <property type="evidence" value="ECO:0007669"/>
    <property type="project" value="UniProtKB-KW"/>
</dbReference>
<dbReference type="PRINTS" id="PR00109">
    <property type="entry name" value="TYRKINASE"/>
</dbReference>
<organism evidence="4 5">
    <name type="scientific">Lymnaea stagnalis</name>
    <name type="common">Great pond snail</name>
    <name type="synonym">Helix stagnalis</name>
    <dbReference type="NCBI Taxonomy" id="6523"/>
    <lineage>
        <taxon>Eukaryota</taxon>
        <taxon>Metazoa</taxon>
        <taxon>Spiralia</taxon>
        <taxon>Lophotrochozoa</taxon>
        <taxon>Mollusca</taxon>
        <taxon>Gastropoda</taxon>
        <taxon>Heterobranchia</taxon>
        <taxon>Euthyneura</taxon>
        <taxon>Panpulmonata</taxon>
        <taxon>Hygrophila</taxon>
        <taxon>Lymnaeoidea</taxon>
        <taxon>Lymnaeidae</taxon>
        <taxon>Lymnaea</taxon>
    </lineage>
</organism>
<dbReference type="PANTHER" id="PTHR24418">
    <property type="entry name" value="TYROSINE-PROTEIN KINASE"/>
    <property type="match status" value="1"/>
</dbReference>
<evidence type="ECO:0000259" key="3">
    <source>
        <dbReference type="PROSITE" id="PS50011"/>
    </source>
</evidence>
<name>A0AAV2HVD0_LYMST</name>
<evidence type="ECO:0000313" key="4">
    <source>
        <dbReference type="EMBL" id="CAL1537424.1"/>
    </source>
</evidence>